<gene>
    <name evidence="9" type="ORF">EV129_12250</name>
</gene>
<comment type="similarity">
    <text evidence="2">Belongs to the peptidase S54 family.</text>
</comment>
<dbReference type="SUPFAM" id="SSF144091">
    <property type="entry name" value="Rhomboid-like"/>
    <property type="match status" value="1"/>
</dbReference>
<keyword evidence="6 7" id="KW-0472">Membrane</keyword>
<dbReference type="PANTHER" id="PTHR43731:SF14">
    <property type="entry name" value="PRESENILIN-ASSOCIATED RHOMBOID-LIKE PROTEIN, MITOCHONDRIAL"/>
    <property type="match status" value="1"/>
</dbReference>
<feature type="domain" description="Peptidase S54 rhomboid" evidence="8">
    <location>
        <begin position="1"/>
        <end position="113"/>
    </location>
</feature>
<evidence type="ECO:0000256" key="2">
    <source>
        <dbReference type="ARBA" id="ARBA00009045"/>
    </source>
</evidence>
<evidence type="ECO:0000259" key="8">
    <source>
        <dbReference type="Pfam" id="PF01694"/>
    </source>
</evidence>
<evidence type="ECO:0000256" key="3">
    <source>
        <dbReference type="ARBA" id="ARBA00022692"/>
    </source>
</evidence>
<protein>
    <submittedName>
        <fullName evidence="9">Rhomboid family protein</fullName>
    </submittedName>
</protein>
<evidence type="ECO:0000313" key="9">
    <source>
        <dbReference type="EMBL" id="TCU32101.1"/>
    </source>
</evidence>
<dbReference type="Proteomes" id="UP000295507">
    <property type="component" value="Unassembled WGS sequence"/>
</dbReference>
<organism evidence="9 10">
    <name type="scientific">Rhizobium azibense</name>
    <dbReference type="NCBI Taxonomy" id="1136135"/>
    <lineage>
        <taxon>Bacteria</taxon>
        <taxon>Pseudomonadati</taxon>
        <taxon>Pseudomonadota</taxon>
        <taxon>Alphaproteobacteria</taxon>
        <taxon>Hyphomicrobiales</taxon>
        <taxon>Rhizobiaceae</taxon>
        <taxon>Rhizobium/Agrobacterium group</taxon>
        <taxon>Rhizobium</taxon>
    </lineage>
</organism>
<feature type="transmembrane region" description="Helical" evidence="7">
    <location>
        <begin position="30"/>
        <end position="49"/>
    </location>
</feature>
<dbReference type="InterPro" id="IPR035952">
    <property type="entry name" value="Rhomboid-like_sf"/>
</dbReference>
<dbReference type="GO" id="GO:0004252">
    <property type="term" value="F:serine-type endopeptidase activity"/>
    <property type="evidence" value="ECO:0007669"/>
    <property type="project" value="InterPro"/>
</dbReference>
<keyword evidence="4" id="KW-0378">Hydrolase</keyword>
<evidence type="ECO:0000256" key="1">
    <source>
        <dbReference type="ARBA" id="ARBA00004141"/>
    </source>
</evidence>
<dbReference type="Pfam" id="PF01694">
    <property type="entry name" value="Rhomboid"/>
    <property type="match status" value="1"/>
</dbReference>
<feature type="transmembrane region" description="Helical" evidence="7">
    <location>
        <begin position="92"/>
        <end position="111"/>
    </location>
</feature>
<comment type="subcellular location">
    <subcellularLocation>
        <location evidence="1">Membrane</location>
        <topology evidence="1">Multi-pass membrane protein</topology>
    </subcellularLocation>
</comment>
<feature type="transmembrane region" description="Helical" evidence="7">
    <location>
        <begin position="56"/>
        <end position="77"/>
    </location>
</feature>
<name>A0A4R3RBC5_9HYPH</name>
<keyword evidence="3 7" id="KW-0812">Transmembrane</keyword>
<dbReference type="InterPro" id="IPR050925">
    <property type="entry name" value="Rhomboid_protease_S54"/>
</dbReference>
<keyword evidence="5 7" id="KW-1133">Transmembrane helix</keyword>
<dbReference type="InterPro" id="IPR022764">
    <property type="entry name" value="Peptidase_S54_rhomboid_dom"/>
</dbReference>
<dbReference type="AlphaFoldDB" id="A0A4R3RBC5"/>
<dbReference type="EMBL" id="SMBK01000022">
    <property type="protein sequence ID" value="TCU32101.1"/>
    <property type="molecule type" value="Genomic_DNA"/>
</dbReference>
<evidence type="ECO:0000256" key="4">
    <source>
        <dbReference type="ARBA" id="ARBA00022801"/>
    </source>
</evidence>
<comment type="caution">
    <text evidence="9">The sequence shown here is derived from an EMBL/GenBank/DDBJ whole genome shotgun (WGS) entry which is preliminary data.</text>
</comment>
<accession>A0A4R3RBC5</accession>
<proteinExistence type="inferred from homology"/>
<evidence type="ECO:0000313" key="10">
    <source>
        <dbReference type="Proteomes" id="UP000295507"/>
    </source>
</evidence>
<evidence type="ECO:0000256" key="7">
    <source>
        <dbReference type="SAM" id="Phobius"/>
    </source>
</evidence>
<dbReference type="GO" id="GO:0016020">
    <property type="term" value="C:membrane"/>
    <property type="evidence" value="ECO:0007669"/>
    <property type="project" value="UniProtKB-SubCell"/>
</dbReference>
<evidence type="ECO:0000256" key="5">
    <source>
        <dbReference type="ARBA" id="ARBA00022989"/>
    </source>
</evidence>
<dbReference type="PANTHER" id="PTHR43731">
    <property type="entry name" value="RHOMBOID PROTEASE"/>
    <property type="match status" value="1"/>
</dbReference>
<dbReference type="Gene3D" id="1.20.1540.10">
    <property type="entry name" value="Rhomboid-like"/>
    <property type="match status" value="1"/>
</dbReference>
<reference evidence="9 10" key="1">
    <citation type="submission" date="2019-03" db="EMBL/GenBank/DDBJ databases">
        <title>Genomic Encyclopedia of Type Strains, Phase IV (KMG-V): Genome sequencing to study the core and pangenomes of soil and plant-associated prokaryotes.</title>
        <authorList>
            <person name="Whitman W."/>
        </authorList>
    </citation>
    <scope>NUCLEOTIDE SEQUENCE [LARGE SCALE GENOMIC DNA]</scope>
    <source>
        <strain evidence="9 10">IE4868</strain>
    </source>
</reference>
<sequence length="149" mass="15956">MGHLRFLVFYLVCAAFGAFCHGLLVSESQAPLIGASGAISGVVAAYVILHPRVKIWVLVFFRVPLPLPAFVPLLLWIGQQFFMLLVDPDGNVSWGAHAGGIVAGAVLVIFMRRKGVPLFDREIVTPRAVSSTPAVRRVVVAADDGTPGH</sequence>
<evidence type="ECO:0000256" key="6">
    <source>
        <dbReference type="ARBA" id="ARBA00023136"/>
    </source>
</evidence>